<sequence length="593" mass="65995">MAANGVKTSEDADMAECDGEKVVTMMDVLKEQEDFEEDANAVLGASDDKNCTYSKGYVKRQAIYACLTCCPEATSDPMKRAGVCLACSLACHENHELVELYTKRNFRCDCGNPKFTQPCQFTPNKTDLNYENKYNQNFSGVYCTCRRPYPDPEATEEEEMLQCIVCEDWLHTNHLEATVPHNDQYAEMICKACMEDNDFLHDYSDLVVNVADKEIIVTDPDFDFSSIIKNKISKEEIQEKVTNGSTETEAGKEATENASDSINSSEEKKNDETSTDVDMTEAKLEGGDSASKEEQSTEGGDTNPDSATSTTEKTEDQDNINTEPEEQTENKEKTESSEKEQGTEDAESISKEEENKKTEDNAAVAEGTGMEPVESTVAEATAESSGEAATSTSDDTDKIDTTEGISTKTNEQIKTEVTNETLNKENDPPTPNKRKLSTEEAEEDKSPKRPKLDAKPCIRPRGVKRVYKGATFWPGNLRQKLCTCGECVAMYKDLAVLFLTDPDDTVTAYEALGKANSDGAPSSQYEKGLQALSSLDRVQQINAMTEYNKMRDKLLDFLKSFKDRKEIVKEEDIKAFFAGMKPKREPDGVYFCR</sequence>
<evidence type="ECO:0000256" key="4">
    <source>
        <dbReference type="PROSITE-ProRule" id="PRU00508"/>
    </source>
</evidence>
<evidence type="ECO:0000256" key="3">
    <source>
        <dbReference type="ARBA" id="ARBA00022833"/>
    </source>
</evidence>
<dbReference type="SMART" id="SM00396">
    <property type="entry name" value="ZnF_UBR1"/>
    <property type="match status" value="1"/>
</dbReference>
<reference evidence="7" key="1">
    <citation type="submission" date="2015-09" db="EMBL/GenBank/DDBJ databases">
        <title>De novo assembly of Pectinophora gossypiella (Pink Bollworm) gut transcriptome.</title>
        <authorList>
            <person name="Tassone E.E."/>
        </authorList>
    </citation>
    <scope>NUCLEOTIDE SEQUENCE</scope>
</reference>
<dbReference type="PROSITE" id="PS51157">
    <property type="entry name" value="ZF_UBR"/>
    <property type="match status" value="1"/>
</dbReference>
<dbReference type="SUPFAM" id="SSF57903">
    <property type="entry name" value="FYVE/PHD zinc finger"/>
    <property type="match status" value="1"/>
</dbReference>
<dbReference type="PANTHER" id="PTHR13513:SF9">
    <property type="entry name" value="E3 UBIQUITIN-PROTEIN LIGASE UBR7-RELATED"/>
    <property type="match status" value="1"/>
</dbReference>
<feature type="region of interest" description="Disordered" evidence="5">
    <location>
        <begin position="238"/>
        <end position="456"/>
    </location>
</feature>
<feature type="domain" description="UBR-type" evidence="6">
    <location>
        <begin position="49"/>
        <end position="124"/>
    </location>
</feature>
<proteinExistence type="predicted"/>
<protein>
    <recommendedName>
        <fullName evidence="6">UBR-type domain-containing protein</fullName>
    </recommendedName>
</protein>
<evidence type="ECO:0000256" key="5">
    <source>
        <dbReference type="SAM" id="MobiDB-lite"/>
    </source>
</evidence>
<feature type="compositionally biased region" description="Polar residues" evidence="5">
    <location>
        <begin position="404"/>
        <end position="421"/>
    </location>
</feature>
<name>A0A1E1WTV5_PECGO</name>
<dbReference type="GO" id="GO:0008270">
    <property type="term" value="F:zinc ion binding"/>
    <property type="evidence" value="ECO:0007669"/>
    <property type="project" value="UniProtKB-KW"/>
</dbReference>
<feature type="compositionally biased region" description="Acidic residues" evidence="5">
    <location>
        <begin position="315"/>
        <end position="327"/>
    </location>
</feature>
<feature type="compositionally biased region" description="Basic and acidic residues" evidence="5">
    <location>
        <begin position="280"/>
        <end position="295"/>
    </location>
</feature>
<dbReference type="GO" id="GO:0005737">
    <property type="term" value="C:cytoplasm"/>
    <property type="evidence" value="ECO:0007669"/>
    <property type="project" value="TreeGrafter"/>
</dbReference>
<feature type="compositionally biased region" description="Basic and acidic residues" evidence="5">
    <location>
        <begin position="444"/>
        <end position="456"/>
    </location>
</feature>
<dbReference type="GO" id="GO:0061630">
    <property type="term" value="F:ubiquitin protein ligase activity"/>
    <property type="evidence" value="ECO:0007669"/>
    <property type="project" value="InterPro"/>
</dbReference>
<dbReference type="OrthoDB" id="10262564at2759"/>
<dbReference type="Pfam" id="PF02207">
    <property type="entry name" value="zf-UBR"/>
    <property type="match status" value="1"/>
</dbReference>
<feature type="compositionally biased region" description="Basic and acidic residues" evidence="5">
    <location>
        <begin position="328"/>
        <end position="360"/>
    </location>
</feature>
<dbReference type="InterPro" id="IPR040204">
    <property type="entry name" value="UBR7"/>
</dbReference>
<dbReference type="PANTHER" id="PTHR13513">
    <property type="entry name" value="E3 UBIQUITIN-PROTEIN LIGASE UBR7"/>
    <property type="match status" value="1"/>
</dbReference>
<dbReference type="InterPro" id="IPR013083">
    <property type="entry name" value="Znf_RING/FYVE/PHD"/>
</dbReference>
<gene>
    <name evidence="7" type="ORF">g.1055</name>
</gene>
<organism evidence="7">
    <name type="scientific">Pectinophora gossypiella</name>
    <name type="common">Cotton pink bollworm</name>
    <name type="synonym">Depressaria gossypiella</name>
    <dbReference type="NCBI Taxonomy" id="13191"/>
    <lineage>
        <taxon>Eukaryota</taxon>
        <taxon>Metazoa</taxon>
        <taxon>Ecdysozoa</taxon>
        <taxon>Arthropoda</taxon>
        <taxon>Hexapoda</taxon>
        <taxon>Insecta</taxon>
        <taxon>Pterygota</taxon>
        <taxon>Neoptera</taxon>
        <taxon>Endopterygota</taxon>
        <taxon>Lepidoptera</taxon>
        <taxon>Glossata</taxon>
        <taxon>Ditrysia</taxon>
        <taxon>Gelechioidea</taxon>
        <taxon>Gelechiidae</taxon>
        <taxon>Apatetrinae</taxon>
        <taxon>Pectinophora</taxon>
    </lineage>
</organism>
<evidence type="ECO:0000256" key="2">
    <source>
        <dbReference type="ARBA" id="ARBA00022771"/>
    </source>
</evidence>
<accession>A0A1E1WTV5</accession>
<keyword evidence="1" id="KW-0479">Metal-binding</keyword>
<keyword evidence="3" id="KW-0862">Zinc</keyword>
<feature type="zinc finger region" description="UBR-type" evidence="4">
    <location>
        <begin position="49"/>
        <end position="124"/>
    </location>
</feature>
<keyword evidence="2" id="KW-0863">Zinc-finger</keyword>
<feature type="compositionally biased region" description="Low complexity" evidence="5">
    <location>
        <begin position="374"/>
        <end position="393"/>
    </location>
</feature>
<dbReference type="InterPro" id="IPR047506">
    <property type="entry name" value="UBR7-like_UBR-box"/>
</dbReference>
<dbReference type="Gene3D" id="3.30.40.10">
    <property type="entry name" value="Zinc/RING finger domain, C3HC4 (zinc finger)"/>
    <property type="match status" value="1"/>
</dbReference>
<dbReference type="CDD" id="cd19677">
    <property type="entry name" value="UBR-box_UBR7"/>
    <property type="match status" value="1"/>
</dbReference>
<evidence type="ECO:0000259" key="6">
    <source>
        <dbReference type="PROSITE" id="PS51157"/>
    </source>
</evidence>
<evidence type="ECO:0000256" key="1">
    <source>
        <dbReference type="ARBA" id="ARBA00022723"/>
    </source>
</evidence>
<evidence type="ECO:0000313" key="7">
    <source>
        <dbReference type="EMBL" id="JAT90367.1"/>
    </source>
</evidence>
<feature type="compositionally biased region" description="Polar residues" evidence="5">
    <location>
        <begin position="297"/>
        <end position="311"/>
    </location>
</feature>
<dbReference type="AlphaFoldDB" id="A0A1E1WTV5"/>
<dbReference type="EMBL" id="GDQN01000687">
    <property type="protein sequence ID" value="JAT90367.1"/>
    <property type="molecule type" value="Transcribed_RNA"/>
</dbReference>
<dbReference type="CDD" id="cd15542">
    <property type="entry name" value="PHD_UBR7"/>
    <property type="match status" value="1"/>
</dbReference>
<dbReference type="InterPro" id="IPR011011">
    <property type="entry name" value="Znf_FYVE_PHD"/>
</dbReference>
<dbReference type="InterPro" id="IPR003126">
    <property type="entry name" value="Znf_UBR"/>
</dbReference>